<name>A0A1F7HI67_9BACT</name>
<proteinExistence type="predicted"/>
<dbReference type="GO" id="GO:0005829">
    <property type="term" value="C:cytosol"/>
    <property type="evidence" value="ECO:0007669"/>
    <property type="project" value="TreeGrafter"/>
</dbReference>
<accession>A0A1F7HI67</accession>
<dbReference type="InterPro" id="IPR000888">
    <property type="entry name" value="RmlC-like"/>
</dbReference>
<sequence length="185" mass="21332">MEFTSLKNKERAGIIEDVLLYPLKINQDESGGILVETLRNDWVGIYGRGREFFMQYYSVTDPDVARDENIWHYHPVQEDRFLLVQGEVVVAVADVRKESSTNGKLNLFLMKAYLEPYVLLIPANTLHGFLVVSKEPAILLNFPTGLYNLQEEKRISHKEGKVKFLDGTFFSWDLVRKVFKNSSSQ</sequence>
<dbReference type="Proteomes" id="UP000177199">
    <property type="component" value="Unassembled WGS sequence"/>
</dbReference>
<dbReference type="PANTHER" id="PTHR21047">
    <property type="entry name" value="DTDP-6-DEOXY-D-GLUCOSE-3,5 EPIMERASE"/>
    <property type="match status" value="1"/>
</dbReference>
<comment type="caution">
    <text evidence="2">The sequence shown here is derived from an EMBL/GenBank/DDBJ whole genome shotgun (WGS) entry which is preliminary data.</text>
</comment>
<dbReference type="Pfam" id="PF00908">
    <property type="entry name" value="dTDP_sugar_isom"/>
    <property type="match status" value="1"/>
</dbReference>
<gene>
    <name evidence="2" type="ORF">A3F29_00465</name>
</gene>
<dbReference type="AlphaFoldDB" id="A0A1F7HI67"/>
<dbReference type="InterPro" id="IPR011051">
    <property type="entry name" value="RmlC_Cupin_sf"/>
</dbReference>
<dbReference type="CDD" id="cd02208">
    <property type="entry name" value="cupin_RmlC-like"/>
    <property type="match status" value="1"/>
</dbReference>
<dbReference type="SUPFAM" id="SSF51182">
    <property type="entry name" value="RmlC-like cupins"/>
    <property type="match status" value="1"/>
</dbReference>
<evidence type="ECO:0000256" key="1">
    <source>
        <dbReference type="PIRSR" id="PIRSR600888-3"/>
    </source>
</evidence>
<evidence type="ECO:0000313" key="3">
    <source>
        <dbReference type="Proteomes" id="UP000177199"/>
    </source>
</evidence>
<evidence type="ECO:0008006" key="4">
    <source>
        <dbReference type="Google" id="ProtNLM"/>
    </source>
</evidence>
<dbReference type="InterPro" id="IPR014710">
    <property type="entry name" value="RmlC-like_jellyroll"/>
</dbReference>
<evidence type="ECO:0000313" key="2">
    <source>
        <dbReference type="EMBL" id="OGK30462.1"/>
    </source>
</evidence>
<dbReference type="Gene3D" id="2.60.120.10">
    <property type="entry name" value="Jelly Rolls"/>
    <property type="match status" value="1"/>
</dbReference>
<dbReference type="GO" id="GO:0000271">
    <property type="term" value="P:polysaccharide biosynthetic process"/>
    <property type="evidence" value="ECO:0007669"/>
    <property type="project" value="TreeGrafter"/>
</dbReference>
<dbReference type="EMBL" id="MFZV01000044">
    <property type="protein sequence ID" value="OGK30462.1"/>
    <property type="molecule type" value="Genomic_DNA"/>
</dbReference>
<reference evidence="2 3" key="1">
    <citation type="journal article" date="2016" name="Nat. Commun.">
        <title>Thousands of microbial genomes shed light on interconnected biogeochemical processes in an aquifer system.</title>
        <authorList>
            <person name="Anantharaman K."/>
            <person name="Brown C.T."/>
            <person name="Hug L.A."/>
            <person name="Sharon I."/>
            <person name="Castelle C.J."/>
            <person name="Probst A.J."/>
            <person name="Thomas B.C."/>
            <person name="Singh A."/>
            <person name="Wilkins M.J."/>
            <person name="Karaoz U."/>
            <person name="Brodie E.L."/>
            <person name="Williams K.H."/>
            <person name="Hubbard S.S."/>
            <person name="Banfield J.F."/>
        </authorList>
    </citation>
    <scope>NUCLEOTIDE SEQUENCE [LARGE SCALE GENOMIC DNA]</scope>
</reference>
<dbReference type="PANTHER" id="PTHR21047:SF2">
    <property type="entry name" value="THYMIDINE DIPHOSPHO-4-KETO-RHAMNOSE 3,5-EPIMERASE"/>
    <property type="match status" value="1"/>
</dbReference>
<organism evidence="2 3">
    <name type="scientific">Candidatus Roizmanbacteria bacterium RIFCSPHIGHO2_12_FULL_33_9</name>
    <dbReference type="NCBI Taxonomy" id="1802045"/>
    <lineage>
        <taxon>Bacteria</taxon>
        <taxon>Candidatus Roizmaniibacteriota</taxon>
    </lineage>
</organism>
<feature type="site" description="Participates in a stacking interaction with the thymidine ring of dTDP-4-oxo-6-deoxyglucose" evidence="1">
    <location>
        <position position="147"/>
    </location>
</feature>
<dbReference type="GO" id="GO:0008830">
    <property type="term" value="F:dTDP-4-dehydrorhamnose 3,5-epimerase activity"/>
    <property type="evidence" value="ECO:0007669"/>
    <property type="project" value="InterPro"/>
</dbReference>
<protein>
    <recommendedName>
        <fullName evidence="4">dTDP-4-dehydrorhamnose 3,5-epimerase</fullName>
    </recommendedName>
</protein>